<keyword evidence="2" id="KW-1185">Reference proteome</keyword>
<organism evidence="1 2">
    <name type="scientific">Avena sativa</name>
    <name type="common">Oat</name>
    <dbReference type="NCBI Taxonomy" id="4498"/>
    <lineage>
        <taxon>Eukaryota</taxon>
        <taxon>Viridiplantae</taxon>
        <taxon>Streptophyta</taxon>
        <taxon>Embryophyta</taxon>
        <taxon>Tracheophyta</taxon>
        <taxon>Spermatophyta</taxon>
        <taxon>Magnoliopsida</taxon>
        <taxon>Liliopsida</taxon>
        <taxon>Poales</taxon>
        <taxon>Poaceae</taxon>
        <taxon>BOP clade</taxon>
        <taxon>Pooideae</taxon>
        <taxon>Poodae</taxon>
        <taxon>Poeae</taxon>
        <taxon>Poeae Chloroplast Group 1 (Aveneae type)</taxon>
        <taxon>Aveninae</taxon>
        <taxon>Avena</taxon>
    </lineage>
</organism>
<proteinExistence type="predicted"/>
<dbReference type="EnsemblPlants" id="AVESA.00010b.r2.2AG0215090.1">
    <property type="protein sequence ID" value="AVESA.00010b.r2.2AG0215090.1.CDS"/>
    <property type="gene ID" value="AVESA.00010b.r2.2AG0215090"/>
</dbReference>
<name>A0ACD5U9S9_AVESA</name>
<accession>A0ACD5U9S9</accession>
<evidence type="ECO:0000313" key="2">
    <source>
        <dbReference type="Proteomes" id="UP001732700"/>
    </source>
</evidence>
<reference evidence="1" key="1">
    <citation type="submission" date="2021-05" db="EMBL/GenBank/DDBJ databases">
        <authorList>
            <person name="Scholz U."/>
            <person name="Mascher M."/>
            <person name="Fiebig A."/>
        </authorList>
    </citation>
    <scope>NUCLEOTIDE SEQUENCE [LARGE SCALE GENOMIC DNA]</scope>
</reference>
<sequence>MASSSTRFLILVAAASLLASFARAELQYDFYNTSCPGVETVVRDALNATFAADSTIRSGLLRFHFHDCFVRGCDASIMLQSHNGTAEKDANPNLTLRGYEVIEAIKAKVEAVCPLVVSCADIMAMAARDAVYFSEGPDYQVETGRRDGNVSMMEEALSDLPPANGNVSVLTKFFAVKNLTIKDLVVLSAAHTIGVSHCPSFSHRVYNYTGVGDEDPSMEAEYGQSLNASCGGLDNVATVVPLDAVTTEKFDLGYYQSVHAGKGLLQSDDALRHDSLTGAYVGVMSNASSPDTFFADFVVSMINMGRIGALTGTDGEIRKTCGIYVD</sequence>
<evidence type="ECO:0000313" key="1">
    <source>
        <dbReference type="EnsemblPlants" id="AVESA.00010b.r2.2AG0215090.1.CDS"/>
    </source>
</evidence>
<dbReference type="Proteomes" id="UP001732700">
    <property type="component" value="Chromosome 2A"/>
</dbReference>
<reference evidence="1" key="2">
    <citation type="submission" date="2025-09" db="UniProtKB">
        <authorList>
            <consortium name="EnsemblPlants"/>
        </authorList>
    </citation>
    <scope>IDENTIFICATION</scope>
</reference>
<protein>
    <submittedName>
        <fullName evidence="1">Uncharacterized protein</fullName>
    </submittedName>
</protein>